<evidence type="ECO:0000256" key="6">
    <source>
        <dbReference type="ARBA" id="ARBA00022840"/>
    </source>
</evidence>
<comment type="miscellaneous">
    <text evidence="8">The reaction proceeds by a bi uni uni bi ping pong mechanism.</text>
</comment>
<evidence type="ECO:0000256" key="5">
    <source>
        <dbReference type="ARBA" id="ARBA00022741"/>
    </source>
</evidence>
<evidence type="ECO:0000256" key="2">
    <source>
        <dbReference type="ARBA" id="ARBA00009256"/>
    </source>
</evidence>
<comment type="function">
    <text evidence="8">Catalyzes the condensation of pantoate with beta-alanine in an ATP-dependent reaction via a pantoyl-adenylate intermediate.</text>
</comment>
<dbReference type="HAMAP" id="MF_00158">
    <property type="entry name" value="PanC"/>
    <property type="match status" value="1"/>
</dbReference>
<dbReference type="GO" id="GO:0015940">
    <property type="term" value="P:pantothenate biosynthetic process"/>
    <property type="evidence" value="ECO:0007669"/>
    <property type="project" value="UniProtKB-UniRule"/>
</dbReference>
<dbReference type="SUPFAM" id="SSF52374">
    <property type="entry name" value="Nucleotidylyl transferase"/>
    <property type="match status" value="1"/>
</dbReference>
<comment type="pathway">
    <text evidence="1 8">Cofactor biosynthesis; (R)-pantothenate biosynthesis; (R)-pantothenate from (R)-pantoate and beta-alanine: step 1/1.</text>
</comment>
<comment type="subcellular location">
    <subcellularLocation>
        <location evidence="8">Cytoplasm</location>
    </subcellularLocation>
</comment>
<comment type="similarity">
    <text evidence="2 8">Belongs to the pantothenate synthetase family.</text>
</comment>
<dbReference type="NCBIfam" id="TIGR00125">
    <property type="entry name" value="cyt_tran_rel"/>
    <property type="match status" value="1"/>
</dbReference>
<dbReference type="InterPro" id="IPR004821">
    <property type="entry name" value="Cyt_trans-like"/>
</dbReference>
<comment type="catalytic activity">
    <reaction evidence="7 8">
        <text>(R)-pantoate + beta-alanine + ATP = (R)-pantothenate + AMP + diphosphate + H(+)</text>
        <dbReference type="Rhea" id="RHEA:10912"/>
        <dbReference type="ChEBI" id="CHEBI:15378"/>
        <dbReference type="ChEBI" id="CHEBI:15980"/>
        <dbReference type="ChEBI" id="CHEBI:29032"/>
        <dbReference type="ChEBI" id="CHEBI:30616"/>
        <dbReference type="ChEBI" id="CHEBI:33019"/>
        <dbReference type="ChEBI" id="CHEBI:57966"/>
        <dbReference type="ChEBI" id="CHEBI:456215"/>
        <dbReference type="EC" id="6.3.2.1"/>
    </reaction>
</comment>
<name>A0A7V3ZSU3_UNCW3</name>
<dbReference type="InterPro" id="IPR042176">
    <property type="entry name" value="Pantoate_ligase_C"/>
</dbReference>
<evidence type="ECO:0000256" key="1">
    <source>
        <dbReference type="ARBA" id="ARBA00004990"/>
    </source>
</evidence>
<evidence type="ECO:0000256" key="7">
    <source>
        <dbReference type="ARBA" id="ARBA00048258"/>
    </source>
</evidence>
<feature type="binding site" evidence="8">
    <location>
        <begin position="184"/>
        <end position="187"/>
    </location>
    <ligand>
        <name>ATP</name>
        <dbReference type="ChEBI" id="CHEBI:30616"/>
    </ligand>
</feature>
<evidence type="ECO:0000256" key="8">
    <source>
        <dbReference type="HAMAP-Rule" id="MF_00158"/>
    </source>
</evidence>
<feature type="binding site" evidence="8">
    <location>
        <position position="61"/>
    </location>
    <ligand>
        <name>(R)-pantoate</name>
        <dbReference type="ChEBI" id="CHEBI:15980"/>
    </ligand>
</feature>
<feature type="binding site" evidence="8">
    <location>
        <begin position="30"/>
        <end position="37"/>
    </location>
    <ligand>
        <name>ATP</name>
        <dbReference type="ChEBI" id="CHEBI:30616"/>
    </ligand>
</feature>
<organism evidence="9">
    <name type="scientific">candidate division WOR-3 bacterium</name>
    <dbReference type="NCBI Taxonomy" id="2052148"/>
    <lineage>
        <taxon>Bacteria</taxon>
        <taxon>Bacteria division WOR-3</taxon>
    </lineage>
</organism>
<keyword evidence="4 8" id="KW-0566">Pantothenate biosynthesis</keyword>
<dbReference type="NCBIfam" id="TIGR00018">
    <property type="entry name" value="panC"/>
    <property type="match status" value="1"/>
</dbReference>
<dbReference type="EMBL" id="DTDP01000071">
    <property type="protein sequence ID" value="HGK53712.1"/>
    <property type="molecule type" value="Genomic_DNA"/>
</dbReference>
<evidence type="ECO:0000256" key="4">
    <source>
        <dbReference type="ARBA" id="ARBA00022655"/>
    </source>
</evidence>
<comment type="caution">
    <text evidence="9">The sequence shown here is derived from an EMBL/GenBank/DDBJ whole genome shotgun (WGS) entry which is preliminary data.</text>
</comment>
<keyword evidence="3 8" id="KW-0436">Ligase</keyword>
<evidence type="ECO:0000256" key="3">
    <source>
        <dbReference type="ARBA" id="ARBA00022598"/>
    </source>
</evidence>
<keyword evidence="6 8" id="KW-0067">ATP-binding</keyword>
<dbReference type="PANTHER" id="PTHR21299:SF1">
    <property type="entry name" value="PANTOATE--BETA-ALANINE LIGASE"/>
    <property type="match status" value="1"/>
</dbReference>
<evidence type="ECO:0000313" key="9">
    <source>
        <dbReference type="EMBL" id="HGK53712.1"/>
    </source>
</evidence>
<dbReference type="Pfam" id="PF02569">
    <property type="entry name" value="Pantoate_ligase"/>
    <property type="match status" value="1"/>
</dbReference>
<dbReference type="GO" id="GO:0005524">
    <property type="term" value="F:ATP binding"/>
    <property type="evidence" value="ECO:0007669"/>
    <property type="project" value="UniProtKB-KW"/>
</dbReference>
<feature type="binding site" evidence="8">
    <location>
        <position position="61"/>
    </location>
    <ligand>
        <name>beta-alanine</name>
        <dbReference type="ChEBI" id="CHEBI:57966"/>
    </ligand>
</feature>
<reference evidence="9" key="1">
    <citation type="journal article" date="2020" name="mSystems">
        <title>Genome- and Community-Level Interaction Insights into Carbon Utilization and Element Cycling Functions of Hydrothermarchaeota in Hydrothermal Sediment.</title>
        <authorList>
            <person name="Zhou Z."/>
            <person name="Liu Y."/>
            <person name="Xu W."/>
            <person name="Pan J."/>
            <person name="Luo Z.H."/>
            <person name="Li M."/>
        </authorList>
    </citation>
    <scope>NUCLEOTIDE SEQUENCE [LARGE SCALE GENOMIC DNA]</scope>
    <source>
        <strain evidence="9">SpSt-695</strain>
    </source>
</reference>
<dbReference type="CDD" id="cd00560">
    <property type="entry name" value="PanC"/>
    <property type="match status" value="1"/>
</dbReference>
<feature type="binding site" evidence="8">
    <location>
        <position position="176"/>
    </location>
    <ligand>
        <name>ATP</name>
        <dbReference type="ChEBI" id="CHEBI:30616"/>
    </ligand>
</feature>
<accession>A0A7V3ZSU3</accession>
<dbReference type="AlphaFoldDB" id="A0A7V3ZSU3"/>
<dbReference type="FunFam" id="3.30.1300.10:FF:000001">
    <property type="entry name" value="Pantothenate synthetase"/>
    <property type="match status" value="1"/>
</dbReference>
<feature type="active site" description="Proton donor" evidence="8">
    <location>
        <position position="37"/>
    </location>
</feature>
<dbReference type="Gene3D" id="3.40.50.620">
    <property type="entry name" value="HUPs"/>
    <property type="match status" value="1"/>
</dbReference>
<dbReference type="Gene3D" id="3.30.1300.10">
    <property type="entry name" value="Pantoate-beta-alanine ligase, C-terminal domain"/>
    <property type="match status" value="1"/>
</dbReference>
<dbReference type="EC" id="6.3.2.1" evidence="8"/>
<sequence>MKIIENPYEMQKISEEKRKEGKIIGFVPTMGALHEGHLELIREARKKSDFLVVSIFVNPIQFGPKEDYKEYPRDEKGDIEKCEKEGVDIIFMPDVEDMYEKNFSTYVEVKNLTKTLCGKYRPGHFKGVTTVVAKLFNIVKPHLAFFGWKDAQQLIVIKKMVKDLNFDIEIIGIETVREKDGLAMSSRNVYLNEKERKEASYLYKALLYGKELIEKGERDARKVKEEIKKFINRNAPKGKIQYVEIVDIENLKPLRKIKGEIMIALAVFFGKARLIDNIRIKVD</sequence>
<feature type="binding site" evidence="8">
    <location>
        <begin position="147"/>
        <end position="150"/>
    </location>
    <ligand>
        <name>ATP</name>
        <dbReference type="ChEBI" id="CHEBI:30616"/>
    </ligand>
</feature>
<keyword evidence="5 8" id="KW-0547">Nucleotide-binding</keyword>
<dbReference type="UniPathway" id="UPA00028">
    <property type="reaction ID" value="UER00005"/>
</dbReference>
<dbReference type="GO" id="GO:0004592">
    <property type="term" value="F:pantoate-beta-alanine ligase activity"/>
    <property type="evidence" value="ECO:0007669"/>
    <property type="project" value="UniProtKB-UniRule"/>
</dbReference>
<dbReference type="FunFam" id="3.40.50.620:FF:000013">
    <property type="entry name" value="Pantothenate synthetase"/>
    <property type="match status" value="1"/>
</dbReference>
<dbReference type="PANTHER" id="PTHR21299">
    <property type="entry name" value="CYTIDYLATE KINASE/PANTOATE-BETA-ALANINE LIGASE"/>
    <property type="match status" value="1"/>
</dbReference>
<protein>
    <recommendedName>
        <fullName evidence="8">Pantothenate synthetase</fullName>
        <shortName evidence="8">PS</shortName>
        <ecNumber evidence="8">6.3.2.1</ecNumber>
    </recommendedName>
    <alternativeName>
        <fullName evidence="8">Pantoate--beta-alanine ligase</fullName>
    </alternativeName>
    <alternativeName>
        <fullName evidence="8">Pantoate-activating enzyme</fullName>
    </alternativeName>
</protein>
<gene>
    <name evidence="8" type="primary">panC</name>
    <name evidence="9" type="ORF">ENU72_01650</name>
</gene>
<proteinExistence type="inferred from homology"/>
<dbReference type="GO" id="GO:0005829">
    <property type="term" value="C:cytosol"/>
    <property type="evidence" value="ECO:0007669"/>
    <property type="project" value="TreeGrafter"/>
</dbReference>
<dbReference type="InterPro" id="IPR003721">
    <property type="entry name" value="Pantoate_ligase"/>
</dbReference>
<keyword evidence="8" id="KW-0963">Cytoplasm</keyword>
<dbReference type="InterPro" id="IPR014729">
    <property type="entry name" value="Rossmann-like_a/b/a_fold"/>
</dbReference>
<feature type="binding site" evidence="8">
    <location>
        <position position="153"/>
    </location>
    <ligand>
        <name>(R)-pantoate</name>
        <dbReference type="ChEBI" id="CHEBI:15980"/>
    </ligand>
</feature>
<comment type="subunit">
    <text evidence="8">Homodimer.</text>
</comment>